<evidence type="ECO:0000259" key="14">
    <source>
        <dbReference type="Pfam" id="PF00717"/>
    </source>
</evidence>
<dbReference type="OrthoDB" id="9802364at2"/>
<keyword evidence="2 12" id="KW-0678">Repressor</keyword>
<dbReference type="InterPro" id="IPR006199">
    <property type="entry name" value="LexA_DNA-bd_dom"/>
</dbReference>
<organism evidence="16 17">
    <name type="scientific">Stenotrophobium rhamnosiphilum</name>
    <dbReference type="NCBI Taxonomy" id="2029166"/>
    <lineage>
        <taxon>Bacteria</taxon>
        <taxon>Pseudomonadati</taxon>
        <taxon>Pseudomonadota</taxon>
        <taxon>Gammaproteobacteria</taxon>
        <taxon>Nevskiales</taxon>
        <taxon>Nevskiaceae</taxon>
        <taxon>Stenotrophobium</taxon>
    </lineage>
</organism>
<dbReference type="InterPro" id="IPR006200">
    <property type="entry name" value="LexA"/>
</dbReference>
<evidence type="ECO:0000259" key="15">
    <source>
        <dbReference type="Pfam" id="PF01726"/>
    </source>
</evidence>
<dbReference type="Pfam" id="PF00717">
    <property type="entry name" value="Peptidase_S24"/>
    <property type="match status" value="1"/>
</dbReference>
<protein>
    <recommendedName>
        <fullName evidence="12">LexA repressor</fullName>
        <ecNumber evidence="12">3.4.21.88</ecNumber>
    </recommendedName>
</protein>
<dbReference type="PANTHER" id="PTHR33516:SF2">
    <property type="entry name" value="LEXA REPRESSOR-RELATED"/>
    <property type="match status" value="1"/>
</dbReference>
<dbReference type="GO" id="GO:0006281">
    <property type="term" value="P:DNA repair"/>
    <property type="evidence" value="ECO:0007669"/>
    <property type="project" value="UniProtKB-UniRule"/>
</dbReference>
<dbReference type="InterPro" id="IPR015927">
    <property type="entry name" value="Peptidase_S24_S26A/B/C"/>
</dbReference>
<comment type="subunit">
    <text evidence="12">Homodimer.</text>
</comment>
<evidence type="ECO:0000256" key="3">
    <source>
        <dbReference type="ARBA" id="ARBA00022705"/>
    </source>
</evidence>
<keyword evidence="10 12" id="KW-0234">DNA repair</keyword>
<dbReference type="InterPro" id="IPR050077">
    <property type="entry name" value="LexA_repressor"/>
</dbReference>
<dbReference type="NCBIfam" id="TIGR00498">
    <property type="entry name" value="lexA"/>
    <property type="match status" value="1"/>
</dbReference>
<dbReference type="EMBL" id="QANS01000004">
    <property type="protein sequence ID" value="PTU30800.1"/>
    <property type="molecule type" value="Genomic_DNA"/>
</dbReference>
<dbReference type="SUPFAM" id="SSF51306">
    <property type="entry name" value="LexA/Signal peptidase"/>
    <property type="match status" value="1"/>
</dbReference>
<comment type="caution">
    <text evidence="16">The sequence shown here is derived from an EMBL/GenBank/DDBJ whole genome shotgun (WGS) entry which is preliminary data.</text>
</comment>
<evidence type="ECO:0000256" key="9">
    <source>
        <dbReference type="ARBA" id="ARBA00023163"/>
    </source>
</evidence>
<evidence type="ECO:0000256" key="2">
    <source>
        <dbReference type="ARBA" id="ARBA00022491"/>
    </source>
</evidence>
<dbReference type="GO" id="GO:0009432">
    <property type="term" value="P:SOS response"/>
    <property type="evidence" value="ECO:0007669"/>
    <property type="project" value="UniProtKB-UniRule"/>
</dbReference>
<evidence type="ECO:0000313" key="17">
    <source>
        <dbReference type="Proteomes" id="UP000244248"/>
    </source>
</evidence>
<dbReference type="AlphaFoldDB" id="A0A2T5MDY7"/>
<proteinExistence type="inferred from homology"/>
<dbReference type="CDD" id="cd06529">
    <property type="entry name" value="S24_LexA-like"/>
    <property type="match status" value="1"/>
</dbReference>
<reference evidence="16 17" key="1">
    <citation type="submission" date="2018-04" db="EMBL/GenBank/DDBJ databases">
        <title>Novel species isolated from glacier.</title>
        <authorList>
            <person name="Liu Q."/>
            <person name="Xin Y.-H."/>
        </authorList>
    </citation>
    <scope>NUCLEOTIDE SEQUENCE [LARGE SCALE GENOMIC DNA]</scope>
    <source>
        <strain evidence="16 17">GT1R17</strain>
    </source>
</reference>
<dbReference type="RefSeq" id="WP_107940758.1">
    <property type="nucleotide sequence ID" value="NZ_QANS01000004.1"/>
</dbReference>
<evidence type="ECO:0000256" key="10">
    <source>
        <dbReference type="ARBA" id="ARBA00023204"/>
    </source>
</evidence>
<dbReference type="InterPro" id="IPR036390">
    <property type="entry name" value="WH_DNA-bd_sf"/>
</dbReference>
<comment type="similarity">
    <text evidence="1 12 13">Belongs to the peptidase S24 family.</text>
</comment>
<dbReference type="GO" id="GO:0006508">
    <property type="term" value="P:proteolysis"/>
    <property type="evidence" value="ECO:0007669"/>
    <property type="project" value="InterPro"/>
</dbReference>
<feature type="active site" description="For autocatalytic cleavage activity" evidence="12">
    <location>
        <position position="167"/>
    </location>
</feature>
<sequence>MKNLTDRQTEILEFIQRTLRDSGVPPTRVDICAEFGFSSPNAAEGHLKAIAAKGYIELMRHSRGIRLLVEQDAPLTNQYELPLIGNIAAGQPIMAEENIEETVRIDPELFHPRADFLHRVSGHSMKEVGILDGDLVGIHYQPDADNGQIIAAAIYDRRSGREGITLKRYFRRGNKIRLESENSDPEYTTIEIDLVQQDEDSQEAAQFRIAGLYAGLIRRPR</sequence>
<evidence type="ECO:0000256" key="7">
    <source>
        <dbReference type="ARBA" id="ARBA00023015"/>
    </source>
</evidence>
<keyword evidence="5 12" id="KW-0378">Hydrolase</keyword>
<feature type="site" description="Cleavage; by autolysis" evidence="12">
    <location>
        <begin position="89"/>
        <end position="90"/>
    </location>
</feature>
<dbReference type="InterPro" id="IPR006197">
    <property type="entry name" value="Peptidase_S24_LexA"/>
</dbReference>
<feature type="domain" description="LexA repressor DNA-binding" evidence="15">
    <location>
        <begin position="1"/>
        <end position="61"/>
    </location>
</feature>
<comment type="catalytic activity">
    <reaction evidence="12">
        <text>Hydrolysis of Ala-|-Gly bond in repressor LexA.</text>
        <dbReference type="EC" id="3.4.21.88"/>
    </reaction>
</comment>
<dbReference type="GO" id="GO:0003677">
    <property type="term" value="F:DNA binding"/>
    <property type="evidence" value="ECO:0007669"/>
    <property type="project" value="UniProtKB-UniRule"/>
</dbReference>
<keyword evidence="7 12" id="KW-0805">Transcription regulation</keyword>
<dbReference type="PANTHER" id="PTHR33516">
    <property type="entry name" value="LEXA REPRESSOR"/>
    <property type="match status" value="1"/>
</dbReference>
<feature type="domain" description="Peptidase S24/S26A/S26B/S26C" evidence="14">
    <location>
        <begin position="82"/>
        <end position="194"/>
    </location>
</feature>
<evidence type="ECO:0000256" key="12">
    <source>
        <dbReference type="HAMAP-Rule" id="MF_00015"/>
    </source>
</evidence>
<keyword evidence="17" id="KW-1185">Reference proteome</keyword>
<keyword evidence="11 12" id="KW-0742">SOS response</keyword>
<dbReference type="FunFam" id="1.10.10.10:FF:000009">
    <property type="entry name" value="LexA repressor"/>
    <property type="match status" value="1"/>
</dbReference>
<gene>
    <name evidence="12" type="primary">lexA</name>
    <name evidence="16" type="ORF">CJD38_10820</name>
</gene>
<evidence type="ECO:0000256" key="6">
    <source>
        <dbReference type="ARBA" id="ARBA00022813"/>
    </source>
</evidence>
<dbReference type="Gene3D" id="1.10.10.10">
    <property type="entry name" value="Winged helix-like DNA-binding domain superfamily/Winged helix DNA-binding domain"/>
    <property type="match status" value="1"/>
</dbReference>
<name>A0A2T5MDY7_9GAMM</name>
<dbReference type="GO" id="GO:0006260">
    <property type="term" value="P:DNA replication"/>
    <property type="evidence" value="ECO:0007669"/>
    <property type="project" value="UniProtKB-UniRule"/>
</dbReference>
<evidence type="ECO:0000256" key="5">
    <source>
        <dbReference type="ARBA" id="ARBA00022801"/>
    </source>
</evidence>
<dbReference type="Gene3D" id="2.10.109.10">
    <property type="entry name" value="Umud Fragment, subunit A"/>
    <property type="match status" value="1"/>
</dbReference>
<evidence type="ECO:0000313" key="16">
    <source>
        <dbReference type="EMBL" id="PTU30800.1"/>
    </source>
</evidence>
<dbReference type="PRINTS" id="PR00726">
    <property type="entry name" value="LEXASERPTASE"/>
</dbReference>
<feature type="active site" description="For autocatalytic cleavage activity" evidence="12">
    <location>
        <position position="124"/>
    </location>
</feature>
<dbReference type="Proteomes" id="UP000244248">
    <property type="component" value="Unassembled WGS sequence"/>
</dbReference>
<keyword evidence="4 12" id="KW-0227">DNA damage</keyword>
<dbReference type="EC" id="3.4.21.88" evidence="12"/>
<evidence type="ECO:0000256" key="11">
    <source>
        <dbReference type="ARBA" id="ARBA00023236"/>
    </source>
</evidence>
<evidence type="ECO:0000256" key="13">
    <source>
        <dbReference type="RuleBase" id="RU003991"/>
    </source>
</evidence>
<keyword evidence="3 12" id="KW-0235">DNA replication</keyword>
<dbReference type="InterPro" id="IPR039418">
    <property type="entry name" value="LexA-like"/>
</dbReference>
<evidence type="ECO:0000256" key="4">
    <source>
        <dbReference type="ARBA" id="ARBA00022763"/>
    </source>
</evidence>
<dbReference type="Pfam" id="PF01726">
    <property type="entry name" value="LexA_DNA_bind"/>
    <property type="match status" value="1"/>
</dbReference>
<evidence type="ECO:0000256" key="8">
    <source>
        <dbReference type="ARBA" id="ARBA00023125"/>
    </source>
</evidence>
<dbReference type="InterPro" id="IPR036286">
    <property type="entry name" value="LexA/Signal_pep-like_sf"/>
</dbReference>
<dbReference type="HAMAP" id="MF_00015">
    <property type="entry name" value="LexA"/>
    <property type="match status" value="1"/>
</dbReference>
<dbReference type="GO" id="GO:0045892">
    <property type="term" value="P:negative regulation of DNA-templated transcription"/>
    <property type="evidence" value="ECO:0007669"/>
    <property type="project" value="UniProtKB-UniRule"/>
</dbReference>
<dbReference type="GO" id="GO:0004252">
    <property type="term" value="F:serine-type endopeptidase activity"/>
    <property type="evidence" value="ECO:0007669"/>
    <property type="project" value="UniProtKB-UniRule"/>
</dbReference>
<comment type="function">
    <text evidence="12">Represses a number of genes involved in the response to DNA damage (SOS response), including recA and lexA. In the presence of single-stranded DNA, RecA interacts with LexA causing an autocatalytic cleavage which disrupts the DNA-binding part of LexA, leading to derepression of the SOS regulon and eventually DNA repair.</text>
</comment>
<keyword evidence="8 12" id="KW-0238">DNA-binding</keyword>
<keyword evidence="6 12" id="KW-0068">Autocatalytic cleavage</keyword>
<evidence type="ECO:0000256" key="1">
    <source>
        <dbReference type="ARBA" id="ARBA00007484"/>
    </source>
</evidence>
<dbReference type="SUPFAM" id="SSF46785">
    <property type="entry name" value="Winged helix' DNA-binding domain"/>
    <property type="match status" value="1"/>
</dbReference>
<accession>A0A2T5MDY7</accession>
<feature type="DNA-binding region" description="H-T-H motif" evidence="12">
    <location>
        <begin position="28"/>
        <end position="48"/>
    </location>
</feature>
<dbReference type="InterPro" id="IPR036388">
    <property type="entry name" value="WH-like_DNA-bd_sf"/>
</dbReference>
<keyword evidence="9 12" id="KW-0804">Transcription</keyword>